<dbReference type="Pfam" id="PF13422">
    <property type="entry name" value="DUF4110"/>
    <property type="match status" value="1"/>
</dbReference>
<dbReference type="OrthoDB" id="4447at2759"/>
<feature type="region of interest" description="Disordered" evidence="1">
    <location>
        <begin position="526"/>
        <end position="549"/>
    </location>
</feature>
<organism evidence="3 4">
    <name type="scientific">Hanseniaspora guilliermondii</name>
    <dbReference type="NCBI Taxonomy" id="56406"/>
    <lineage>
        <taxon>Eukaryota</taxon>
        <taxon>Fungi</taxon>
        <taxon>Dikarya</taxon>
        <taxon>Ascomycota</taxon>
        <taxon>Saccharomycotina</taxon>
        <taxon>Saccharomycetes</taxon>
        <taxon>Saccharomycodales</taxon>
        <taxon>Saccharomycodaceae</taxon>
        <taxon>Hanseniaspora</taxon>
    </lineage>
</organism>
<sequence length="666" mass="77867">MAKKTSKKDKEAKKARALLKQEKQSKKSSNKEQKLSKKFNDDSDSEDEDLDTILQKFKKEQEQYLKIETSYINKPKHRNNGCMVASQQEVLIFGGEALIEEKLHFYNDLLVYNPKKKLWRQYLSQNSPNNRSSAAMVYHPNYNQCLLFGGEFSSPKQQQFYHYKDSWILDCNTKEWEKLEFPKSMKVPQGRSGAKMTYWKNYALMFGGFKDTGIETVYFQDCWAFDMVERTWKEIEYPKNSQIPDPRSGCSLIPFDDGIVLYGGYTKVKTTKKNISKGKILNDMWVLKNFSSNDLNKVRWEKKRKQGVQPPARCGASWVCHKGRGVLFGGVYDFEETEESLESEFYNDLFVYSQDINRWYNLKLKKTKNKSNNDNNNSKSKTEKAKSSKERNMELENILNSILEKNNISIDEEAQIDPSNLNDKMNRMSLDSDDETESDDEDEEFADKESVKKFEPRESLSLPHARYNSSTAVLGDTLYIYSGLWELGEKEFSIDSFYSIDLNKLDSVKTYWEDLDAVLKAEREGIEDSDDDFDYEDDDEDDDEEVSDEKLEAVDNIEADEEADEDYEFPDERPWLPHPKPFENLRAFYLRTGAEFLQWIINSKSSALNHKLLKTKSFDLCESRWYERREEVRIMEDKFEEEFGVSGVDVIEKDSTSKQSGPSKRR</sequence>
<evidence type="ECO:0000256" key="1">
    <source>
        <dbReference type="SAM" id="MobiDB-lite"/>
    </source>
</evidence>
<dbReference type="Proteomes" id="UP000183365">
    <property type="component" value="Unassembled WGS sequence"/>
</dbReference>
<protein>
    <submittedName>
        <fullName evidence="3">Related to Kelch repeat-containing protein 3</fullName>
    </submittedName>
</protein>
<dbReference type="InterPro" id="IPR015915">
    <property type="entry name" value="Kelch-typ_b-propeller"/>
</dbReference>
<gene>
    <name evidence="3" type="ORF">HGUI_00695</name>
</gene>
<feature type="compositionally biased region" description="Basic and acidic residues" evidence="1">
    <location>
        <begin position="447"/>
        <end position="458"/>
    </location>
</feature>
<name>A0A1L0CUR6_9ASCO</name>
<dbReference type="PANTHER" id="PTHR46063:SF1">
    <property type="entry name" value="KELCH DOMAIN-CONTAINING PROTEIN 4"/>
    <property type="match status" value="1"/>
</dbReference>
<dbReference type="PANTHER" id="PTHR46063">
    <property type="entry name" value="KELCH DOMAIN-CONTAINING PROTEIN"/>
    <property type="match status" value="1"/>
</dbReference>
<feature type="compositionally biased region" description="Low complexity" evidence="1">
    <location>
        <begin position="370"/>
        <end position="379"/>
    </location>
</feature>
<dbReference type="AlphaFoldDB" id="A0A1L0CUR6"/>
<dbReference type="VEuPathDB" id="FungiDB:HGUI_00695"/>
<evidence type="ECO:0000259" key="2">
    <source>
        <dbReference type="Pfam" id="PF13422"/>
    </source>
</evidence>
<dbReference type="InterPro" id="IPR052588">
    <property type="entry name" value="Kelch_domain_protein"/>
</dbReference>
<accession>A0A1L0CUR6</accession>
<dbReference type="SUPFAM" id="SSF117281">
    <property type="entry name" value="Kelch motif"/>
    <property type="match status" value="1"/>
</dbReference>
<feature type="region of interest" description="Disordered" evidence="1">
    <location>
        <begin position="1"/>
        <end position="47"/>
    </location>
</feature>
<feature type="compositionally biased region" description="Acidic residues" evidence="1">
    <location>
        <begin position="527"/>
        <end position="547"/>
    </location>
</feature>
<reference evidence="4" key="1">
    <citation type="submission" date="2016-11" db="EMBL/GenBank/DDBJ databases">
        <authorList>
            <person name="Guldener U."/>
        </authorList>
    </citation>
    <scope>NUCLEOTIDE SEQUENCE [LARGE SCALE GENOMIC DNA]</scope>
</reference>
<feature type="region of interest" description="Disordered" evidence="1">
    <location>
        <begin position="367"/>
        <end position="391"/>
    </location>
</feature>
<feature type="compositionally biased region" description="Basic and acidic residues" evidence="1">
    <location>
        <begin position="8"/>
        <end position="41"/>
    </location>
</feature>
<keyword evidence="4" id="KW-1185">Reference proteome</keyword>
<feature type="region of interest" description="Disordered" evidence="1">
    <location>
        <begin position="413"/>
        <end position="458"/>
    </location>
</feature>
<evidence type="ECO:0000313" key="3">
    <source>
        <dbReference type="EMBL" id="SGZ38495.1"/>
    </source>
</evidence>
<evidence type="ECO:0000313" key="4">
    <source>
        <dbReference type="Proteomes" id="UP000183365"/>
    </source>
</evidence>
<proteinExistence type="predicted"/>
<dbReference type="EMBL" id="FQNF01000008">
    <property type="protein sequence ID" value="SGZ38495.1"/>
    <property type="molecule type" value="Genomic_DNA"/>
</dbReference>
<dbReference type="Pfam" id="PF24681">
    <property type="entry name" value="Kelch_KLHDC2_KLHL20_DRC7"/>
    <property type="match status" value="1"/>
</dbReference>
<feature type="compositionally biased region" description="Basic and acidic residues" evidence="1">
    <location>
        <begin position="380"/>
        <end position="391"/>
    </location>
</feature>
<dbReference type="InterPro" id="IPR025183">
    <property type="entry name" value="DUF4110"/>
</dbReference>
<dbReference type="Gene3D" id="2.120.10.80">
    <property type="entry name" value="Kelch-type beta propeller"/>
    <property type="match status" value="1"/>
</dbReference>
<feature type="domain" description="DUF4110" evidence="2">
    <location>
        <begin position="571"/>
        <end position="648"/>
    </location>
</feature>
<feature type="compositionally biased region" description="Acidic residues" evidence="1">
    <location>
        <begin position="431"/>
        <end position="446"/>
    </location>
</feature>